<dbReference type="AlphaFoldDB" id="A0A1I2M669"/>
<evidence type="ECO:0008006" key="4">
    <source>
        <dbReference type="Google" id="ProtNLM"/>
    </source>
</evidence>
<dbReference type="EMBL" id="FONV01000027">
    <property type="protein sequence ID" value="SFF87005.1"/>
    <property type="molecule type" value="Genomic_DNA"/>
</dbReference>
<feature type="signal peptide" evidence="1">
    <location>
        <begin position="1"/>
        <end position="28"/>
    </location>
</feature>
<dbReference type="RefSeq" id="WP_143134159.1">
    <property type="nucleotide sequence ID" value="NZ_BOMT01000108.1"/>
</dbReference>
<name>A0A1I2M669_9ACTN</name>
<protein>
    <recommendedName>
        <fullName evidence="4">Secreted protein</fullName>
    </recommendedName>
</protein>
<evidence type="ECO:0000313" key="3">
    <source>
        <dbReference type="Proteomes" id="UP000199645"/>
    </source>
</evidence>
<keyword evidence="1" id="KW-0732">Signal</keyword>
<keyword evidence="3" id="KW-1185">Reference proteome</keyword>
<reference evidence="2 3" key="1">
    <citation type="submission" date="2016-10" db="EMBL/GenBank/DDBJ databases">
        <authorList>
            <person name="de Groot N.N."/>
        </authorList>
    </citation>
    <scope>NUCLEOTIDE SEQUENCE [LARGE SCALE GENOMIC DNA]</scope>
    <source>
        <strain evidence="2 3">DSM 43019</strain>
    </source>
</reference>
<evidence type="ECO:0000256" key="1">
    <source>
        <dbReference type="SAM" id="SignalP"/>
    </source>
</evidence>
<organism evidence="2 3">
    <name type="scientific">Actinoplanes philippinensis</name>
    <dbReference type="NCBI Taxonomy" id="35752"/>
    <lineage>
        <taxon>Bacteria</taxon>
        <taxon>Bacillati</taxon>
        <taxon>Actinomycetota</taxon>
        <taxon>Actinomycetes</taxon>
        <taxon>Micromonosporales</taxon>
        <taxon>Micromonosporaceae</taxon>
        <taxon>Actinoplanes</taxon>
    </lineage>
</organism>
<sequence>MRNTMGVRAGAAVLATLGLFAVGGAAQAAPAHGATAVQAAPAGCAEILQQIENLEFRLLALQDRLRHAGAAEKPAIVRAIVEVQARLAILYEQLETC</sequence>
<accession>A0A1I2M669</accession>
<dbReference type="STRING" id="35752.SAMN05421541_1273"/>
<dbReference type="Proteomes" id="UP000199645">
    <property type="component" value="Unassembled WGS sequence"/>
</dbReference>
<feature type="chain" id="PRO_5011664268" description="Secreted protein" evidence="1">
    <location>
        <begin position="29"/>
        <end position="97"/>
    </location>
</feature>
<evidence type="ECO:0000313" key="2">
    <source>
        <dbReference type="EMBL" id="SFF87005.1"/>
    </source>
</evidence>
<gene>
    <name evidence="2" type="ORF">SAMN05421541_1273</name>
</gene>
<proteinExistence type="predicted"/>